<name>A0A8S9IK75_BRACR</name>
<protein>
    <submittedName>
        <fullName evidence="1">Uncharacterized protein</fullName>
    </submittedName>
</protein>
<sequence>MTLTSEHANRNSDQILDTNLDGNIKRLFIHIPEFTSDASSIAAPALLQPRHICFSAGTTAASRSLNVFRLTSFFHRDLDRGGEKGKSSDQALRLLADQVHHGSLFQDSLILSHARWTFVGHGQLQGSLILSMAARGTLLLNRKV</sequence>
<gene>
    <name evidence="1" type="ORF">F2Q70_00002123</name>
</gene>
<organism evidence="1">
    <name type="scientific">Brassica cretica</name>
    <name type="common">Mustard</name>
    <dbReference type="NCBI Taxonomy" id="69181"/>
    <lineage>
        <taxon>Eukaryota</taxon>
        <taxon>Viridiplantae</taxon>
        <taxon>Streptophyta</taxon>
        <taxon>Embryophyta</taxon>
        <taxon>Tracheophyta</taxon>
        <taxon>Spermatophyta</taxon>
        <taxon>Magnoliopsida</taxon>
        <taxon>eudicotyledons</taxon>
        <taxon>Gunneridae</taxon>
        <taxon>Pentapetalae</taxon>
        <taxon>rosids</taxon>
        <taxon>malvids</taxon>
        <taxon>Brassicales</taxon>
        <taxon>Brassicaceae</taxon>
        <taxon>Brassiceae</taxon>
        <taxon>Brassica</taxon>
    </lineage>
</organism>
<proteinExistence type="predicted"/>
<accession>A0A8S9IK75</accession>
<comment type="caution">
    <text evidence="1">The sequence shown here is derived from an EMBL/GenBank/DDBJ whole genome shotgun (WGS) entry which is preliminary data.</text>
</comment>
<reference evidence="1" key="1">
    <citation type="submission" date="2019-12" db="EMBL/GenBank/DDBJ databases">
        <title>Genome sequencing and annotation of Brassica cretica.</title>
        <authorList>
            <person name="Studholme D.J."/>
            <person name="Sarris P.F."/>
        </authorList>
    </citation>
    <scope>NUCLEOTIDE SEQUENCE</scope>
    <source>
        <strain evidence="1">PFS-102/07</strain>
        <tissue evidence="1">Leaf</tissue>
    </source>
</reference>
<dbReference type="AlphaFoldDB" id="A0A8S9IK75"/>
<evidence type="ECO:0000313" key="1">
    <source>
        <dbReference type="EMBL" id="KAF2570204.1"/>
    </source>
</evidence>
<dbReference type="EMBL" id="QGKY02001015">
    <property type="protein sequence ID" value="KAF2570204.1"/>
    <property type="molecule type" value="Genomic_DNA"/>
</dbReference>